<keyword evidence="3" id="KW-0804">Transcription</keyword>
<dbReference type="SUPFAM" id="SSF46785">
    <property type="entry name" value="Winged helix' DNA-binding domain"/>
    <property type="match status" value="1"/>
</dbReference>
<sequence length="251" mass="28378">MCPEAVYLMAIYQDIANTLEREIRGRFRAGDYLPPESELAERFSINRHTVRRALDELVHAGMVLRQHGKGTLVLEHSLEYRIGARGRFSESVQALGHDAKATVIGRQTVSVDAPLAAKMWVKPGTRVFQIDTLRSVDNQPVTLISHYLPTAHCPDLFEQYRGGSLHAYLEATYALTLERKQGLISALLPTAQESTLLQYPRNKPLLQVRSNNLCTRSGNLIEYSVSRSRADCFEYRIEPRQNLITEGDELL</sequence>
<evidence type="ECO:0000313" key="6">
    <source>
        <dbReference type="Proteomes" id="UP000184497"/>
    </source>
</evidence>
<dbReference type="AlphaFoldDB" id="A0A1M6UC38"/>
<reference evidence="6" key="1">
    <citation type="submission" date="2016-11" db="EMBL/GenBank/DDBJ databases">
        <authorList>
            <person name="Varghese N."/>
            <person name="Submissions S."/>
        </authorList>
    </citation>
    <scope>NUCLEOTIDE SEQUENCE [LARGE SCALE GENOMIC DNA]</scope>
    <source>
        <strain evidence="6">CGMCC 1.10835</strain>
    </source>
</reference>
<dbReference type="InterPro" id="IPR000524">
    <property type="entry name" value="Tscrpt_reg_HTH_GntR"/>
</dbReference>
<dbReference type="InterPro" id="IPR001034">
    <property type="entry name" value="DeoR_HTH"/>
</dbReference>
<accession>A0A1M6UC38</accession>
<dbReference type="PANTHER" id="PTHR44846">
    <property type="entry name" value="MANNOSYL-D-GLYCERATE TRANSPORT/METABOLISM SYSTEM REPRESSOR MNGR-RELATED"/>
    <property type="match status" value="1"/>
</dbReference>
<dbReference type="InterPro" id="IPR036388">
    <property type="entry name" value="WH-like_DNA-bd_sf"/>
</dbReference>
<dbReference type="Pfam" id="PF07702">
    <property type="entry name" value="UTRA"/>
    <property type="match status" value="1"/>
</dbReference>
<dbReference type="CDD" id="cd07377">
    <property type="entry name" value="WHTH_GntR"/>
    <property type="match status" value="1"/>
</dbReference>
<dbReference type="InterPro" id="IPR011663">
    <property type="entry name" value="UTRA"/>
</dbReference>
<dbReference type="InterPro" id="IPR050679">
    <property type="entry name" value="Bact_HTH_transcr_reg"/>
</dbReference>
<dbReference type="GO" id="GO:0003677">
    <property type="term" value="F:DNA binding"/>
    <property type="evidence" value="ECO:0007669"/>
    <property type="project" value="UniProtKB-KW"/>
</dbReference>
<dbReference type="PRINTS" id="PR00037">
    <property type="entry name" value="HTHLACR"/>
</dbReference>
<keyword evidence="6" id="KW-1185">Reference proteome</keyword>
<keyword evidence="2" id="KW-0238">DNA-binding</keyword>
<dbReference type="SMART" id="SM00345">
    <property type="entry name" value="HTH_GNTR"/>
    <property type="match status" value="1"/>
</dbReference>
<dbReference type="PRINTS" id="PR00035">
    <property type="entry name" value="HTHGNTR"/>
</dbReference>
<evidence type="ECO:0000256" key="2">
    <source>
        <dbReference type="ARBA" id="ARBA00023125"/>
    </source>
</evidence>
<dbReference type="InterPro" id="IPR036390">
    <property type="entry name" value="WH_DNA-bd_sf"/>
</dbReference>
<protein>
    <submittedName>
        <fullName evidence="5">Transcriptional regulator, GntR family</fullName>
    </submittedName>
</protein>
<dbReference type="OrthoDB" id="6626198at2"/>
<feature type="domain" description="HTH gntR-type" evidence="4">
    <location>
        <begin position="9"/>
        <end position="76"/>
    </location>
</feature>
<dbReference type="NCBIfam" id="TIGR02325">
    <property type="entry name" value="C_P_lyase_phnF"/>
    <property type="match status" value="1"/>
</dbReference>
<dbReference type="EMBL" id="FRAQ01000002">
    <property type="protein sequence ID" value="SHK66749.1"/>
    <property type="molecule type" value="Genomic_DNA"/>
</dbReference>
<evidence type="ECO:0000313" key="5">
    <source>
        <dbReference type="EMBL" id="SHK66749.1"/>
    </source>
</evidence>
<dbReference type="SUPFAM" id="SSF64288">
    <property type="entry name" value="Chorismate lyase-like"/>
    <property type="match status" value="1"/>
</dbReference>
<dbReference type="InterPro" id="IPR012702">
    <property type="entry name" value="CP_lyase_PhnF"/>
</dbReference>
<evidence type="ECO:0000256" key="1">
    <source>
        <dbReference type="ARBA" id="ARBA00023015"/>
    </source>
</evidence>
<dbReference type="Pfam" id="PF00392">
    <property type="entry name" value="GntR"/>
    <property type="match status" value="1"/>
</dbReference>
<name>A0A1M6UC38_9GAMM</name>
<evidence type="ECO:0000256" key="3">
    <source>
        <dbReference type="ARBA" id="ARBA00023163"/>
    </source>
</evidence>
<gene>
    <name evidence="5" type="ORF">SAMN05216369_2735</name>
</gene>
<dbReference type="Proteomes" id="UP000184497">
    <property type="component" value="Unassembled WGS sequence"/>
</dbReference>
<organism evidence="5 6">
    <name type="scientific">Marinobacter antarcticus</name>
    <dbReference type="NCBI Taxonomy" id="564117"/>
    <lineage>
        <taxon>Bacteria</taxon>
        <taxon>Pseudomonadati</taxon>
        <taxon>Pseudomonadota</taxon>
        <taxon>Gammaproteobacteria</taxon>
        <taxon>Pseudomonadales</taxon>
        <taxon>Marinobacteraceae</taxon>
        <taxon>Marinobacter</taxon>
    </lineage>
</organism>
<dbReference type="PANTHER" id="PTHR44846:SF16">
    <property type="entry name" value="TRANSCRIPTIONAL REGULATOR PHNF-RELATED"/>
    <property type="match status" value="1"/>
</dbReference>
<keyword evidence="1" id="KW-0805">Transcription regulation</keyword>
<evidence type="ECO:0000259" key="4">
    <source>
        <dbReference type="PROSITE" id="PS50949"/>
    </source>
</evidence>
<dbReference type="STRING" id="564117.SAMN05216369_2735"/>
<dbReference type="GO" id="GO:0003700">
    <property type="term" value="F:DNA-binding transcription factor activity"/>
    <property type="evidence" value="ECO:0007669"/>
    <property type="project" value="InterPro"/>
</dbReference>
<dbReference type="SMART" id="SM00866">
    <property type="entry name" value="UTRA"/>
    <property type="match status" value="1"/>
</dbReference>
<dbReference type="InterPro" id="IPR028978">
    <property type="entry name" value="Chorismate_lyase_/UTRA_dom_sf"/>
</dbReference>
<proteinExistence type="predicted"/>
<dbReference type="PROSITE" id="PS50949">
    <property type="entry name" value="HTH_GNTR"/>
    <property type="match status" value="1"/>
</dbReference>
<dbReference type="Gene3D" id="3.40.1410.10">
    <property type="entry name" value="Chorismate lyase-like"/>
    <property type="match status" value="1"/>
</dbReference>
<dbReference type="Gene3D" id="1.10.10.10">
    <property type="entry name" value="Winged helix-like DNA-binding domain superfamily/Winged helix DNA-binding domain"/>
    <property type="match status" value="1"/>
</dbReference>